<evidence type="ECO:0000313" key="2">
    <source>
        <dbReference type="Proteomes" id="UP000248021"/>
    </source>
</evidence>
<accession>A0A2V3UAR8</accession>
<dbReference type="GO" id="GO:0003676">
    <property type="term" value="F:nucleic acid binding"/>
    <property type="evidence" value="ECO:0007669"/>
    <property type="project" value="InterPro"/>
</dbReference>
<name>A0A2V3UAR8_9HYPH</name>
<reference evidence="1 2" key="1">
    <citation type="submission" date="2018-05" db="EMBL/GenBank/DDBJ databases">
        <title>Genomic Encyclopedia of Type Strains, Phase IV (KMG-IV): sequencing the most valuable type-strain genomes for metagenomic binning, comparative biology and taxonomic classification.</title>
        <authorList>
            <person name="Goeker M."/>
        </authorList>
    </citation>
    <scope>NUCLEOTIDE SEQUENCE [LARGE SCALE GENOMIC DNA]</scope>
    <source>
        <strain evidence="1 2">DSM 6462</strain>
    </source>
</reference>
<dbReference type="OrthoDB" id="8221184at2"/>
<evidence type="ECO:0008006" key="3">
    <source>
        <dbReference type="Google" id="ProtNLM"/>
    </source>
</evidence>
<dbReference type="EMBL" id="QJJK01000003">
    <property type="protein sequence ID" value="PXW61603.1"/>
    <property type="molecule type" value="Genomic_DNA"/>
</dbReference>
<comment type="caution">
    <text evidence="1">The sequence shown here is derived from an EMBL/GenBank/DDBJ whole genome shotgun (WGS) entry which is preliminary data.</text>
</comment>
<gene>
    <name evidence="1" type="ORF">C7450_103120</name>
</gene>
<evidence type="ECO:0000313" key="1">
    <source>
        <dbReference type="EMBL" id="PXW61603.1"/>
    </source>
</evidence>
<dbReference type="Gene3D" id="3.30.420.10">
    <property type="entry name" value="Ribonuclease H-like superfamily/Ribonuclease H"/>
    <property type="match status" value="1"/>
</dbReference>
<keyword evidence="2" id="KW-1185">Reference proteome</keyword>
<organism evidence="1 2">
    <name type="scientific">Chelatococcus asaccharovorans</name>
    <dbReference type="NCBI Taxonomy" id="28210"/>
    <lineage>
        <taxon>Bacteria</taxon>
        <taxon>Pseudomonadati</taxon>
        <taxon>Pseudomonadota</taxon>
        <taxon>Alphaproteobacteria</taxon>
        <taxon>Hyphomicrobiales</taxon>
        <taxon>Chelatococcaceae</taxon>
        <taxon>Chelatococcus</taxon>
    </lineage>
</organism>
<sequence length="173" mass="18830">MLLAIDPGRSLGFASEHSRGIKTGVQSLTGSSEGAVFLAARQWMREALMGPIHEVILEAPILPHGKTVSIASRLVLFGIRAHLIAVAHERNVSVTEVEPAKWRKPFLGCARAPRGVKDGRAWLKARALEECRLRGFDVSGPDEAEAAGILVWAQGRRSNHGQQRDLFPDRLGA</sequence>
<dbReference type="InterPro" id="IPR036397">
    <property type="entry name" value="RNaseH_sf"/>
</dbReference>
<protein>
    <recommendedName>
        <fullName evidence="3">Holliday junction resolvasome RuvABC endonuclease subunit</fullName>
    </recommendedName>
</protein>
<dbReference type="RefSeq" id="WP_146227294.1">
    <property type="nucleotide sequence ID" value="NZ_JAHBRY010000001.1"/>
</dbReference>
<proteinExistence type="predicted"/>
<dbReference type="Proteomes" id="UP000248021">
    <property type="component" value="Unassembled WGS sequence"/>
</dbReference>
<dbReference type="AlphaFoldDB" id="A0A2V3UAR8"/>